<evidence type="ECO:0000256" key="2">
    <source>
        <dbReference type="ARBA" id="ARBA00022692"/>
    </source>
</evidence>
<dbReference type="Pfam" id="PF05105">
    <property type="entry name" value="Phage_holin_4_1"/>
    <property type="match status" value="1"/>
</dbReference>
<evidence type="ECO:0000256" key="4">
    <source>
        <dbReference type="ARBA" id="ARBA00023136"/>
    </source>
</evidence>
<feature type="transmembrane region" description="Helical" evidence="5">
    <location>
        <begin position="76"/>
        <end position="93"/>
    </location>
</feature>
<evidence type="ECO:0000256" key="1">
    <source>
        <dbReference type="ARBA" id="ARBA00004141"/>
    </source>
</evidence>
<keyword evidence="2 5" id="KW-0812">Transmembrane</keyword>
<evidence type="ECO:0000256" key="3">
    <source>
        <dbReference type="ARBA" id="ARBA00022989"/>
    </source>
</evidence>
<protein>
    <submittedName>
        <fullName evidence="6">Phage-related holin (Lysis protein)</fullName>
    </submittedName>
</protein>
<dbReference type="NCBIfam" id="TIGR01593">
    <property type="entry name" value="holin_tox_secr"/>
    <property type="match status" value="1"/>
</dbReference>
<dbReference type="AlphaFoldDB" id="A0A173VXL5"/>
<feature type="transmembrane region" description="Helical" evidence="5">
    <location>
        <begin position="23"/>
        <end position="42"/>
    </location>
</feature>
<proteinExistence type="predicted"/>
<gene>
    <name evidence="6" type="ORF">ERS852444_03669</name>
</gene>
<comment type="subcellular location">
    <subcellularLocation>
        <location evidence="1">Membrane</location>
        <topology evidence="1">Multi-pass membrane protein</topology>
    </subcellularLocation>
</comment>
<organism evidence="6 7">
    <name type="scientific">Roseburia inulinivorans</name>
    <dbReference type="NCBI Taxonomy" id="360807"/>
    <lineage>
        <taxon>Bacteria</taxon>
        <taxon>Bacillati</taxon>
        <taxon>Bacillota</taxon>
        <taxon>Clostridia</taxon>
        <taxon>Lachnospirales</taxon>
        <taxon>Lachnospiraceae</taxon>
        <taxon>Roseburia</taxon>
    </lineage>
</organism>
<reference evidence="6 7" key="1">
    <citation type="submission" date="2015-09" db="EMBL/GenBank/DDBJ databases">
        <authorList>
            <consortium name="Pathogen Informatics"/>
        </authorList>
    </citation>
    <scope>NUCLEOTIDE SEQUENCE [LARGE SCALE GENOMIC DNA]</scope>
    <source>
        <strain evidence="6 7">2789STDY5608887</strain>
    </source>
</reference>
<evidence type="ECO:0000256" key="5">
    <source>
        <dbReference type="SAM" id="Phobius"/>
    </source>
</evidence>
<dbReference type="EMBL" id="CYXX01000065">
    <property type="protein sequence ID" value="CUN31824.1"/>
    <property type="molecule type" value="Genomic_DNA"/>
</dbReference>
<evidence type="ECO:0000313" key="6">
    <source>
        <dbReference type="EMBL" id="CUN31824.1"/>
    </source>
</evidence>
<dbReference type="GO" id="GO:0016020">
    <property type="term" value="C:membrane"/>
    <property type="evidence" value="ECO:0007669"/>
    <property type="project" value="UniProtKB-SubCell"/>
</dbReference>
<dbReference type="RefSeq" id="WP_055172528.1">
    <property type="nucleotide sequence ID" value="NZ_CATWND010000014.1"/>
</dbReference>
<feature type="transmembrane region" description="Helical" evidence="5">
    <location>
        <begin position="99"/>
        <end position="119"/>
    </location>
</feature>
<dbReference type="InterPro" id="IPR006480">
    <property type="entry name" value="Phage_holin_4_1"/>
</dbReference>
<dbReference type="Proteomes" id="UP000095453">
    <property type="component" value="Unassembled WGS sequence"/>
</dbReference>
<accession>A0A173VXL5</accession>
<name>A0A173VXL5_9FIRM</name>
<keyword evidence="4 5" id="KW-0472">Membrane</keyword>
<evidence type="ECO:0000313" key="7">
    <source>
        <dbReference type="Proteomes" id="UP000095453"/>
    </source>
</evidence>
<keyword evidence="3 5" id="KW-1133">Transmembrane helix</keyword>
<sequence length="159" mass="17850">MNNKEMFEKGILTVMGAGIGNKFGMLLPALSFLGVLMVIDYVSGMLAAKKESFENPNDSRFGWSSKRSILGIYKKLGYILTIFVAVSIDYLIFKFAKEIGLTFGTNTIFGLLVCVWFIINELISILENIGRMGTEFPEFLKNILADLKDNLDDKKSNKR</sequence>